<dbReference type="GO" id="GO:0004888">
    <property type="term" value="F:transmembrane signaling receptor activity"/>
    <property type="evidence" value="ECO:0007669"/>
    <property type="project" value="TreeGrafter"/>
</dbReference>
<evidence type="ECO:0000313" key="5">
    <source>
        <dbReference type="Ensembl" id="ENSCPBP00000037101.1"/>
    </source>
</evidence>
<feature type="domain" description="Ig-like" evidence="4">
    <location>
        <begin position="203"/>
        <end position="283"/>
    </location>
</feature>
<keyword evidence="3" id="KW-0812">Transmembrane</keyword>
<organism evidence="5 6">
    <name type="scientific">Chrysemys picta bellii</name>
    <name type="common">Western painted turtle</name>
    <name type="synonym">Emys bellii</name>
    <dbReference type="NCBI Taxonomy" id="8478"/>
    <lineage>
        <taxon>Eukaryota</taxon>
        <taxon>Metazoa</taxon>
        <taxon>Chordata</taxon>
        <taxon>Craniata</taxon>
        <taxon>Vertebrata</taxon>
        <taxon>Euteleostomi</taxon>
        <taxon>Archelosauria</taxon>
        <taxon>Testudinata</taxon>
        <taxon>Testudines</taxon>
        <taxon>Cryptodira</taxon>
        <taxon>Durocryptodira</taxon>
        <taxon>Testudinoidea</taxon>
        <taxon>Emydidae</taxon>
        <taxon>Chrysemys</taxon>
    </lineage>
</organism>
<evidence type="ECO:0000256" key="1">
    <source>
        <dbReference type="ARBA" id="ARBA00022729"/>
    </source>
</evidence>
<dbReference type="PROSITE" id="PS50835">
    <property type="entry name" value="IG_LIKE"/>
    <property type="match status" value="2"/>
</dbReference>
<keyword evidence="3" id="KW-1133">Transmembrane helix</keyword>
<dbReference type="Proteomes" id="UP000694380">
    <property type="component" value="Unplaced"/>
</dbReference>
<dbReference type="GO" id="GO:0009897">
    <property type="term" value="C:external side of plasma membrane"/>
    <property type="evidence" value="ECO:0007669"/>
    <property type="project" value="TreeGrafter"/>
</dbReference>
<reference evidence="5" key="1">
    <citation type="submission" date="2025-08" db="UniProtKB">
        <authorList>
            <consortium name="Ensembl"/>
        </authorList>
    </citation>
    <scope>IDENTIFICATION</scope>
</reference>
<reference evidence="5" key="2">
    <citation type="submission" date="2025-09" db="UniProtKB">
        <authorList>
            <consortium name="Ensembl"/>
        </authorList>
    </citation>
    <scope>IDENTIFICATION</scope>
</reference>
<keyword evidence="6" id="KW-1185">Reference proteome</keyword>
<evidence type="ECO:0000256" key="2">
    <source>
        <dbReference type="ARBA" id="ARBA00023157"/>
    </source>
</evidence>
<proteinExistence type="predicted"/>
<dbReference type="InterPro" id="IPR050488">
    <property type="entry name" value="Ig_Fc_receptor"/>
</dbReference>
<dbReference type="SUPFAM" id="SSF48726">
    <property type="entry name" value="Immunoglobulin"/>
    <property type="match status" value="3"/>
</dbReference>
<dbReference type="GeneTree" id="ENSGT00680000100998"/>
<dbReference type="InterPro" id="IPR013783">
    <property type="entry name" value="Ig-like_fold"/>
</dbReference>
<dbReference type="SMART" id="SM00409">
    <property type="entry name" value="IG"/>
    <property type="match status" value="2"/>
</dbReference>
<dbReference type="InterPro" id="IPR036179">
    <property type="entry name" value="Ig-like_dom_sf"/>
</dbReference>
<dbReference type="GO" id="GO:0007166">
    <property type="term" value="P:cell surface receptor signaling pathway"/>
    <property type="evidence" value="ECO:0007669"/>
    <property type="project" value="TreeGrafter"/>
</dbReference>
<dbReference type="InterPro" id="IPR003599">
    <property type="entry name" value="Ig_sub"/>
</dbReference>
<keyword evidence="3" id="KW-0472">Membrane</keyword>
<feature type="transmembrane region" description="Helical" evidence="3">
    <location>
        <begin position="315"/>
        <end position="336"/>
    </location>
</feature>
<accession>A0A8C3IPM4</accession>
<dbReference type="OMA" id="RRFHFYK"/>
<dbReference type="GO" id="GO:0006955">
    <property type="term" value="P:immune response"/>
    <property type="evidence" value="ECO:0007669"/>
    <property type="project" value="TreeGrafter"/>
</dbReference>
<protein>
    <recommendedName>
        <fullName evidence="4">Ig-like domain-containing protein</fullName>
    </recommendedName>
</protein>
<keyword evidence="2" id="KW-1015">Disulfide bond</keyword>
<evidence type="ECO:0000313" key="6">
    <source>
        <dbReference type="Proteomes" id="UP000694380"/>
    </source>
</evidence>
<sequence length="343" mass="36714">MFLSPDPPGKPSVSLSPDYPAYVAGDKVEINCSAPPGASPVQYGFYQNRTPLGSPPGHASSWRTDLQANTRNATRSFACTYMELIQGREVPSYASDPVSISVFPALAAPSLRLIPPLPLYVTGETVTAECVVPAEPYVPRAHWVLRDGETLRELPGSRFPLNVTPSDSGTYQCGYNTELHGRHLRSPPSEPVPLNVTDPPPQPQLSVDPLSGVVSEGLPLLITCMAPRNTSERRFHFYKDGAEILFADTGSEISTMEPGTSFMNFSVLSIPWAGPSNTGQFSCGYEVNMSGRWIPSPRSQAVNITVTAWSLPVPLVAGCGGAATALALLLLLICLCRKKTAGA</sequence>
<dbReference type="AlphaFoldDB" id="A0A8C3IPM4"/>
<feature type="domain" description="Ig-like" evidence="4">
    <location>
        <begin position="109"/>
        <end position="173"/>
    </location>
</feature>
<dbReference type="PANTHER" id="PTHR11481:SF60">
    <property type="entry name" value="IG-LIKE DOMAIN-CONTAINING PROTEIN"/>
    <property type="match status" value="1"/>
</dbReference>
<keyword evidence="1" id="KW-0732">Signal</keyword>
<name>A0A8C3IPM4_CHRPI</name>
<evidence type="ECO:0000259" key="4">
    <source>
        <dbReference type="PROSITE" id="PS50835"/>
    </source>
</evidence>
<dbReference type="Pfam" id="PF13895">
    <property type="entry name" value="Ig_2"/>
    <property type="match status" value="1"/>
</dbReference>
<dbReference type="Ensembl" id="ENSCPBT00000043519.1">
    <property type="protein sequence ID" value="ENSCPBP00000037101.1"/>
    <property type="gene ID" value="ENSCPBG00000025728.1"/>
</dbReference>
<dbReference type="Gene3D" id="2.60.40.10">
    <property type="entry name" value="Immunoglobulins"/>
    <property type="match status" value="3"/>
</dbReference>
<dbReference type="InterPro" id="IPR007110">
    <property type="entry name" value="Ig-like_dom"/>
</dbReference>
<dbReference type="PANTHER" id="PTHR11481">
    <property type="entry name" value="IMMUNOGLOBULIN FC RECEPTOR"/>
    <property type="match status" value="1"/>
</dbReference>
<evidence type="ECO:0000256" key="3">
    <source>
        <dbReference type="SAM" id="Phobius"/>
    </source>
</evidence>